<evidence type="ECO:0000313" key="2">
    <source>
        <dbReference type="Proteomes" id="UP000516647"/>
    </source>
</evidence>
<name>A0A7L7SU18_9CAUD</name>
<accession>A0A7L7SU18</accession>
<proteinExistence type="predicted"/>
<organism evidence="1 2">
    <name type="scientific">Enterococcus phage 9183</name>
    <dbReference type="NCBI Taxonomy" id="2763102"/>
    <lineage>
        <taxon>Viruses</taxon>
        <taxon>Duplodnaviria</taxon>
        <taxon>Heunggongvirae</taxon>
        <taxon>Uroviricota</taxon>
        <taxon>Caudoviricetes</taxon>
        <taxon>Andrewesvirinae</taxon>
        <taxon>Denvervirus</taxon>
        <taxon>Denvervirus dv9183</taxon>
    </lineage>
</organism>
<dbReference type="InterPro" id="IPR046242">
    <property type="entry name" value="DUF6275"/>
</dbReference>
<keyword evidence="2" id="KW-1185">Reference proteome</keyword>
<dbReference type="Proteomes" id="UP000516647">
    <property type="component" value="Segment"/>
</dbReference>
<dbReference type="Pfam" id="PF19791">
    <property type="entry name" value="DUF6275"/>
    <property type="match status" value="1"/>
</dbReference>
<evidence type="ECO:0000313" key="1">
    <source>
        <dbReference type="EMBL" id="QOC57524.1"/>
    </source>
</evidence>
<reference evidence="1 2" key="1">
    <citation type="submission" date="2020-08" db="EMBL/GenBank/DDBJ databases">
        <authorList>
            <person name="Canfield G.S."/>
            <person name="Duerkop B.A."/>
        </authorList>
    </citation>
    <scope>NUCLEOTIDE SEQUENCE [LARGE SCALE GENOMIC DNA]</scope>
</reference>
<protein>
    <submittedName>
        <fullName evidence="1">Uncharacterized protein</fullName>
    </submittedName>
</protein>
<sequence>MTHEEFIEVCRNRVAVNELCYTDDVFVVWSCKTLQNSKAILSAKSKCAYLYEFTMNGDKGVIYMDAYEKINHEEYIIK</sequence>
<dbReference type="EMBL" id="MT939241">
    <property type="protein sequence ID" value="QOC57524.1"/>
    <property type="molecule type" value="Genomic_DNA"/>
</dbReference>
<gene>
    <name evidence="1" type="ORF">phi9183_ORF031</name>
</gene>